<gene>
    <name evidence="1" type="ORF">MarDSR_045</name>
</gene>
<accession>A0AA96IYZ5</accession>
<proteinExistence type="predicted"/>
<dbReference type="InterPro" id="IPR043911">
    <property type="entry name" value="DUF5766"/>
</dbReference>
<organism evidence="1">
    <name type="scientific">Marseillevirus sp</name>
    <dbReference type="NCBI Taxonomy" id="2809551"/>
    <lineage>
        <taxon>Viruses</taxon>
        <taxon>Varidnaviria</taxon>
        <taxon>Bamfordvirae</taxon>
        <taxon>Nucleocytoviricota</taxon>
        <taxon>Megaviricetes</taxon>
        <taxon>Pimascovirales</taxon>
        <taxon>Pimascovirales incertae sedis</taxon>
        <taxon>Marseilleviridae</taxon>
        <taxon>Marseillevirus</taxon>
    </lineage>
</organism>
<sequence>MSLTSEFEMDGDDFNGVRFTYSDGVVLTNFFGFLWDILETKRRFRSFLEKAKKGEFANIEFEGCNGESSVCHNKGFVSFNVSKYGGNGCGDLSVTLPLNLCIPALENVAS</sequence>
<protein>
    <submittedName>
        <fullName evidence="1">Uncharacterized protein</fullName>
    </submittedName>
</protein>
<evidence type="ECO:0000313" key="1">
    <source>
        <dbReference type="EMBL" id="WNL50084.1"/>
    </source>
</evidence>
<name>A0AA96IYZ5_9VIRU</name>
<dbReference type="Pfam" id="PF19070">
    <property type="entry name" value="DUF5766"/>
    <property type="match status" value="1"/>
</dbReference>
<reference evidence="1" key="1">
    <citation type="submission" date="2023-07" db="EMBL/GenBank/DDBJ databases">
        <authorList>
            <person name="Xia Y."/>
        </authorList>
    </citation>
    <scope>NUCLEOTIDE SEQUENCE</scope>
    <source>
        <strain evidence="1">E</strain>
    </source>
</reference>
<dbReference type="EMBL" id="OR343189">
    <property type="protein sequence ID" value="WNL50084.1"/>
    <property type="molecule type" value="Genomic_DNA"/>
</dbReference>